<proteinExistence type="predicted"/>
<name>A0ABT9E0K3_9PROT</name>
<keyword evidence="2" id="KW-1185">Reference proteome</keyword>
<dbReference type="RefSeq" id="WP_305104557.1">
    <property type="nucleotide sequence ID" value="NZ_JAUTWS010000013.1"/>
</dbReference>
<dbReference type="InterPro" id="IPR059206">
    <property type="entry name" value="Sll1717-like"/>
</dbReference>
<dbReference type="NCBIfam" id="NF047389">
    <property type="entry name" value="ATPase_Sll1717"/>
    <property type="match status" value="1"/>
</dbReference>
<reference evidence="1 2" key="1">
    <citation type="submission" date="2023-08" db="EMBL/GenBank/DDBJ databases">
        <title>The draft genome sequence of Paracraurococcus sp. LOR1-02.</title>
        <authorList>
            <person name="Kingkaew E."/>
            <person name="Tanasupawat S."/>
        </authorList>
    </citation>
    <scope>NUCLEOTIDE SEQUENCE [LARGE SCALE GENOMIC DNA]</scope>
    <source>
        <strain evidence="1 2">LOR1-02</strain>
    </source>
</reference>
<organism evidence="1 2">
    <name type="scientific">Paracraurococcus lichenis</name>
    <dbReference type="NCBI Taxonomy" id="3064888"/>
    <lineage>
        <taxon>Bacteria</taxon>
        <taxon>Pseudomonadati</taxon>
        <taxon>Pseudomonadota</taxon>
        <taxon>Alphaproteobacteria</taxon>
        <taxon>Acetobacterales</taxon>
        <taxon>Roseomonadaceae</taxon>
        <taxon>Paracraurococcus</taxon>
    </lineage>
</organism>
<comment type="caution">
    <text evidence="1">The sequence shown here is derived from an EMBL/GenBank/DDBJ whole genome shotgun (WGS) entry which is preliminary data.</text>
</comment>
<sequence length="495" mass="56560">MTVYPLDFVPSFGGVAAETDTLLKEAFEDHRAYLDARAHSKFLILGRKGSGKSAIFRKITDQTSSDILTIGLNFDDYPWHFHGKQKEEGVPAEQCYLRSWEYLIYLALAKLLLEHADLTCLTGAAPESWRQIQQFIEDTYGSTNPELTQVFSPSYELKIRGELGINWKLLQGKVSGERVPIAHLPVLFADINKNVLGKIVNVVPSSKNIYICFDGLDIGSSLNADDYEHRLMGLIQTARRINRALHDAGKAATAVLFLRDDIYGRLRFEDKNKVTTESSVSIRWDSASLKRLMERRFAKTLNIPIQGAWADVFDDTKKMPGKQEKLAYIADRTFLRPRDMIMFCNKILEAYKESEAERGAKFSNQDLHHARESYSHWLRSELDDELPRNVPNYEKYMELLRHIGSLGFSRDRFLAACDERKDLVSDTMRPIDILKSLFDFSIIGYYRPGGRGQGGAEYVWNYRSTNVLFNEHAQSFRTHPGLQETLGVKMWTTAS</sequence>
<evidence type="ECO:0000313" key="2">
    <source>
        <dbReference type="Proteomes" id="UP001243009"/>
    </source>
</evidence>
<evidence type="ECO:0000313" key="1">
    <source>
        <dbReference type="EMBL" id="MDO9709690.1"/>
    </source>
</evidence>
<accession>A0ABT9E0K3</accession>
<gene>
    <name evidence="1" type="ORF">Q7A36_15160</name>
</gene>
<evidence type="ECO:0008006" key="3">
    <source>
        <dbReference type="Google" id="ProtNLM"/>
    </source>
</evidence>
<protein>
    <recommendedName>
        <fullName evidence="3">FunZ protein</fullName>
    </recommendedName>
</protein>
<dbReference type="EMBL" id="JAUTWS010000013">
    <property type="protein sequence ID" value="MDO9709690.1"/>
    <property type="molecule type" value="Genomic_DNA"/>
</dbReference>
<dbReference type="Proteomes" id="UP001243009">
    <property type="component" value="Unassembled WGS sequence"/>
</dbReference>